<feature type="compositionally biased region" description="Gly residues" evidence="1">
    <location>
        <begin position="224"/>
        <end position="237"/>
    </location>
</feature>
<feature type="region of interest" description="Disordered" evidence="1">
    <location>
        <begin position="76"/>
        <end position="134"/>
    </location>
</feature>
<evidence type="ECO:0000256" key="1">
    <source>
        <dbReference type="SAM" id="MobiDB-lite"/>
    </source>
</evidence>
<gene>
    <name evidence="2" type="ORF">GPECTOR_2g1066</name>
</gene>
<feature type="region of interest" description="Disordered" evidence="1">
    <location>
        <begin position="369"/>
        <end position="412"/>
    </location>
</feature>
<protein>
    <submittedName>
        <fullName evidence="2">Uncharacterized protein</fullName>
    </submittedName>
</protein>
<sequence>MSSASRHAKDECASRLYGPRASYQDLSWDERRLLMAHMRAVATAAASAAASAAEEGRPGGAASLIISTAVSPTRLGRAASRGQAAATATGGGHSNAGRSTAGRSNGGRSGGGGGSPDVFRRSGGGRRSYNPHRTAATLSAARAASHPYGLHVRGGGDDAAPVPHHIRSRVHSRNVAQGQAAALQAQAPSPPAAAASPLCNGPRARAGSSGRRQARPAVQPGSTHGRGGGGGGGGGGENPTHTAVMTETLECDDDICIEGAPETGPRFATSADVGGSGVRNTISELSPAEPAVVAEPVGASAEEDEEYGDEYGELAAEGNAAALAAEMRAALAVGSAEGGEGWGGGGAAARAGVGGGGPHEGADAVGVLGGGGTHRHRTHRGHRAGRRHRHGGGVPPHEAGGEGTQGATLGAD</sequence>
<dbReference type="EMBL" id="LSYV01000003">
    <property type="protein sequence ID" value="KXZ55517.1"/>
    <property type="molecule type" value="Genomic_DNA"/>
</dbReference>
<feature type="compositionally biased region" description="Low complexity" evidence="1">
    <location>
        <begin position="176"/>
        <end position="217"/>
    </location>
</feature>
<keyword evidence="3" id="KW-1185">Reference proteome</keyword>
<proteinExistence type="predicted"/>
<dbReference type="Proteomes" id="UP000075714">
    <property type="component" value="Unassembled WGS sequence"/>
</dbReference>
<name>A0A150H027_GONPE</name>
<feature type="region of interest" description="Disordered" evidence="1">
    <location>
        <begin position="171"/>
        <end position="241"/>
    </location>
</feature>
<feature type="compositionally biased region" description="Basic residues" evidence="1">
    <location>
        <begin position="373"/>
        <end position="391"/>
    </location>
</feature>
<reference evidence="3" key="1">
    <citation type="journal article" date="2016" name="Nat. Commun.">
        <title>The Gonium pectorale genome demonstrates co-option of cell cycle regulation during the evolution of multicellularity.</title>
        <authorList>
            <person name="Hanschen E.R."/>
            <person name="Marriage T.N."/>
            <person name="Ferris P.J."/>
            <person name="Hamaji T."/>
            <person name="Toyoda A."/>
            <person name="Fujiyama A."/>
            <person name="Neme R."/>
            <person name="Noguchi H."/>
            <person name="Minakuchi Y."/>
            <person name="Suzuki M."/>
            <person name="Kawai-Toyooka H."/>
            <person name="Smith D.R."/>
            <person name="Sparks H."/>
            <person name="Anderson J."/>
            <person name="Bakaric R."/>
            <person name="Luria V."/>
            <person name="Karger A."/>
            <person name="Kirschner M.W."/>
            <person name="Durand P.M."/>
            <person name="Michod R.E."/>
            <person name="Nozaki H."/>
            <person name="Olson B.J."/>
        </authorList>
    </citation>
    <scope>NUCLEOTIDE SEQUENCE [LARGE SCALE GENOMIC DNA]</scope>
    <source>
        <strain evidence="3">NIES-2863</strain>
    </source>
</reference>
<feature type="compositionally biased region" description="Gly residues" evidence="1">
    <location>
        <begin position="104"/>
        <end position="115"/>
    </location>
</feature>
<dbReference type="AlphaFoldDB" id="A0A150H027"/>
<feature type="compositionally biased region" description="Low complexity" evidence="1">
    <location>
        <begin position="76"/>
        <end position="88"/>
    </location>
</feature>
<evidence type="ECO:0000313" key="2">
    <source>
        <dbReference type="EMBL" id="KXZ55517.1"/>
    </source>
</evidence>
<organism evidence="2 3">
    <name type="scientific">Gonium pectorale</name>
    <name type="common">Green alga</name>
    <dbReference type="NCBI Taxonomy" id="33097"/>
    <lineage>
        <taxon>Eukaryota</taxon>
        <taxon>Viridiplantae</taxon>
        <taxon>Chlorophyta</taxon>
        <taxon>core chlorophytes</taxon>
        <taxon>Chlorophyceae</taxon>
        <taxon>CS clade</taxon>
        <taxon>Chlamydomonadales</taxon>
        <taxon>Volvocaceae</taxon>
        <taxon>Gonium</taxon>
    </lineage>
</organism>
<comment type="caution">
    <text evidence="2">The sequence shown here is derived from an EMBL/GenBank/DDBJ whole genome shotgun (WGS) entry which is preliminary data.</text>
</comment>
<evidence type="ECO:0000313" key="3">
    <source>
        <dbReference type="Proteomes" id="UP000075714"/>
    </source>
</evidence>
<accession>A0A150H027</accession>